<dbReference type="PROSITE" id="PS00344">
    <property type="entry name" value="GATA_ZN_FINGER_1"/>
    <property type="match status" value="1"/>
</dbReference>
<dbReference type="GO" id="GO:0008270">
    <property type="term" value="F:zinc ion binding"/>
    <property type="evidence" value="ECO:0007669"/>
    <property type="project" value="UniProtKB-KW"/>
</dbReference>
<reference evidence="9" key="1">
    <citation type="submission" date="2021-03" db="EMBL/GenBank/DDBJ databases">
        <authorList>
            <consortium name="Genoscope - CEA"/>
            <person name="William W."/>
        </authorList>
    </citation>
    <scope>NUCLEOTIDE SEQUENCE</scope>
    <source>
        <strain evidence="9">Doubled-haploid Pahang</strain>
    </source>
</reference>
<protein>
    <submittedName>
        <fullName evidence="9">(wild Malaysian banana) hypothetical protein</fullName>
    </submittedName>
</protein>
<reference evidence="10" key="2">
    <citation type="submission" date="2021-05" db="UniProtKB">
        <authorList>
            <consortium name="EnsemblPlants"/>
        </authorList>
    </citation>
    <scope>IDENTIFICATION</scope>
    <source>
        <strain evidence="10">subsp. malaccensis</strain>
    </source>
</reference>
<feature type="region of interest" description="Disordered" evidence="7">
    <location>
        <begin position="150"/>
        <end position="250"/>
    </location>
</feature>
<keyword evidence="2" id="KW-0479">Metal-binding</keyword>
<proteinExistence type="inferred from homology"/>
<keyword evidence="3 6" id="KW-0863">Zinc-finger</keyword>
<feature type="compositionally biased region" description="Low complexity" evidence="7">
    <location>
        <begin position="314"/>
        <end position="327"/>
    </location>
</feature>
<dbReference type="GO" id="GO:0006357">
    <property type="term" value="P:regulation of transcription by RNA polymerase II"/>
    <property type="evidence" value="ECO:0000318"/>
    <property type="project" value="GO_Central"/>
</dbReference>
<dbReference type="FunFam" id="3.30.50.10:FF:000018">
    <property type="entry name" value="GATA transcription factor"/>
    <property type="match status" value="1"/>
</dbReference>
<evidence type="ECO:0000313" key="10">
    <source>
        <dbReference type="EnsemblPlants" id="Ma01_p04340.1"/>
    </source>
</evidence>
<dbReference type="Gene3D" id="3.30.50.10">
    <property type="entry name" value="Erythroid Transcription Factor GATA-1, subunit A"/>
    <property type="match status" value="1"/>
</dbReference>
<evidence type="ECO:0000256" key="7">
    <source>
        <dbReference type="SAM" id="MobiDB-lite"/>
    </source>
</evidence>
<dbReference type="Pfam" id="PF00320">
    <property type="entry name" value="GATA"/>
    <property type="match status" value="1"/>
</dbReference>
<dbReference type="InterPro" id="IPR051140">
    <property type="entry name" value="GATA_TF"/>
</dbReference>
<comment type="similarity">
    <text evidence="1">Belongs to the type IV zinc-finger family. Class A subfamily.</text>
</comment>
<dbReference type="GO" id="GO:0000976">
    <property type="term" value="F:transcription cis-regulatory region binding"/>
    <property type="evidence" value="ECO:0000318"/>
    <property type="project" value="GO_Central"/>
</dbReference>
<evidence type="ECO:0000256" key="4">
    <source>
        <dbReference type="ARBA" id="ARBA00022833"/>
    </source>
</evidence>
<evidence type="ECO:0000256" key="3">
    <source>
        <dbReference type="ARBA" id="ARBA00022771"/>
    </source>
</evidence>
<dbReference type="Gramene" id="Ma01_t04340.1">
    <property type="protein sequence ID" value="Ma01_p04340.1"/>
    <property type="gene ID" value="Ma01_g04340"/>
</dbReference>
<dbReference type="PANTHER" id="PTHR45658">
    <property type="entry name" value="GATA TRANSCRIPTION FACTOR"/>
    <property type="match status" value="1"/>
</dbReference>
<keyword evidence="5" id="KW-0010">Activator</keyword>
<dbReference type="InterPro" id="IPR000679">
    <property type="entry name" value="Znf_GATA"/>
</dbReference>
<evidence type="ECO:0000256" key="6">
    <source>
        <dbReference type="PROSITE-ProRule" id="PRU00094"/>
    </source>
</evidence>
<dbReference type="KEGG" id="mus:103978227"/>
<evidence type="ECO:0000259" key="8">
    <source>
        <dbReference type="PROSITE" id="PS50114"/>
    </source>
</evidence>
<gene>
    <name evidence="9" type="ORF">GSMUA_288180.1</name>
</gene>
<dbReference type="AlphaFoldDB" id="A0A804HQ61"/>
<keyword evidence="11" id="KW-1185">Reference proteome</keyword>
<dbReference type="PANTHER" id="PTHR45658:SF51">
    <property type="entry name" value="GATA TRANSCRIPTION FACTOR 8"/>
    <property type="match status" value="1"/>
</dbReference>
<dbReference type="OrthoDB" id="2162994at2759"/>
<evidence type="ECO:0000313" key="11">
    <source>
        <dbReference type="Proteomes" id="UP000012960"/>
    </source>
</evidence>
<dbReference type="EMBL" id="HG996466">
    <property type="protein sequence ID" value="CAG1858523.1"/>
    <property type="molecule type" value="Genomic_DNA"/>
</dbReference>
<dbReference type="InterPro" id="IPR013088">
    <property type="entry name" value="Znf_NHR/GATA"/>
</dbReference>
<feature type="compositionally biased region" description="Basic residues" evidence="7">
    <location>
        <begin position="216"/>
        <end position="227"/>
    </location>
</feature>
<dbReference type="GO" id="GO:0030154">
    <property type="term" value="P:cell differentiation"/>
    <property type="evidence" value="ECO:0000318"/>
    <property type="project" value="GO_Central"/>
</dbReference>
<keyword evidence="4" id="KW-0862">Zinc</keyword>
<feature type="compositionally biased region" description="Pro residues" evidence="7">
    <location>
        <begin position="155"/>
        <end position="165"/>
    </location>
</feature>
<dbReference type="SMART" id="SM00401">
    <property type="entry name" value="ZnF_GATA"/>
    <property type="match status" value="1"/>
</dbReference>
<dbReference type="CDD" id="cd00202">
    <property type="entry name" value="ZnF_GATA"/>
    <property type="match status" value="1"/>
</dbReference>
<sequence length="340" mass="35519">MEDGMGDLFDYIDDLLDDDDVMALVEHCDDAAAALLLPPLPLVPVAAPVTAADGGLDSLDCSGDHNAELDVVQLEWMPKFLYDSDAFSLDLPSCDAIANDADDNGAQTKARGDSFVSALGANATGGGDTPASSSSCSTSASYFGGGNSARAMLPPVGPPELPPVIPTRARSKRQRRSTLMPQPPSSDVVAAPHPLSVASDSDPESFGESCPPPPPPKKKKKKSKKKGPGATAAAEGDEPGSPPPGRKCTHCEIQKTPQWRAGPMGPKTLCNACGVRYRSGRLFPEYRPAGSPTFVPSLHSNSHKKVVEMRNKASHSTAAPGASAPSSDGCDLLGYMRRKE</sequence>
<dbReference type="PROSITE" id="PS50114">
    <property type="entry name" value="GATA_ZN_FINGER_2"/>
    <property type="match status" value="1"/>
</dbReference>
<dbReference type="SUPFAM" id="SSF57716">
    <property type="entry name" value="Glucocorticoid receptor-like (DNA-binding domain)"/>
    <property type="match status" value="1"/>
</dbReference>
<dbReference type="GO" id="GO:0005634">
    <property type="term" value="C:nucleus"/>
    <property type="evidence" value="ECO:0000318"/>
    <property type="project" value="GO_Central"/>
</dbReference>
<dbReference type="EnsemblPlants" id="Ma01_t04340.1">
    <property type="protein sequence ID" value="Ma01_p04340.1"/>
    <property type="gene ID" value="Ma01_g04340"/>
</dbReference>
<evidence type="ECO:0000256" key="2">
    <source>
        <dbReference type="ARBA" id="ARBA00022723"/>
    </source>
</evidence>
<feature type="region of interest" description="Disordered" evidence="7">
    <location>
        <begin position="311"/>
        <end position="340"/>
    </location>
</feature>
<evidence type="ECO:0000256" key="1">
    <source>
        <dbReference type="ARBA" id="ARBA00005694"/>
    </source>
</evidence>
<feature type="domain" description="GATA-type" evidence="8">
    <location>
        <begin position="242"/>
        <end position="278"/>
    </location>
</feature>
<evidence type="ECO:0000256" key="5">
    <source>
        <dbReference type="ARBA" id="ARBA00023159"/>
    </source>
</evidence>
<evidence type="ECO:0000313" key="9">
    <source>
        <dbReference type="EMBL" id="CAG1858523.1"/>
    </source>
</evidence>
<accession>A0A804HQ61</accession>
<organism evidence="10 11">
    <name type="scientific">Musa acuminata subsp. malaccensis</name>
    <name type="common">Wild banana</name>
    <name type="synonym">Musa malaccensis</name>
    <dbReference type="NCBI Taxonomy" id="214687"/>
    <lineage>
        <taxon>Eukaryota</taxon>
        <taxon>Viridiplantae</taxon>
        <taxon>Streptophyta</taxon>
        <taxon>Embryophyta</taxon>
        <taxon>Tracheophyta</taxon>
        <taxon>Spermatophyta</taxon>
        <taxon>Magnoliopsida</taxon>
        <taxon>Liliopsida</taxon>
        <taxon>Zingiberales</taxon>
        <taxon>Musaceae</taxon>
        <taxon>Musa</taxon>
    </lineage>
</organism>
<dbReference type="Proteomes" id="UP000012960">
    <property type="component" value="Unplaced"/>
</dbReference>
<name>A0A804HQ61_MUSAM</name>